<organism evidence="2 3">
    <name type="scientific">Riccia fluitans</name>
    <dbReference type="NCBI Taxonomy" id="41844"/>
    <lineage>
        <taxon>Eukaryota</taxon>
        <taxon>Viridiplantae</taxon>
        <taxon>Streptophyta</taxon>
        <taxon>Embryophyta</taxon>
        <taxon>Marchantiophyta</taxon>
        <taxon>Marchantiopsida</taxon>
        <taxon>Marchantiidae</taxon>
        <taxon>Marchantiales</taxon>
        <taxon>Ricciaceae</taxon>
        <taxon>Riccia</taxon>
    </lineage>
</organism>
<evidence type="ECO:0000313" key="3">
    <source>
        <dbReference type="Proteomes" id="UP001605036"/>
    </source>
</evidence>
<evidence type="ECO:0000256" key="1">
    <source>
        <dbReference type="SAM" id="SignalP"/>
    </source>
</evidence>
<dbReference type="PANTHER" id="PTHR46880:SF5">
    <property type="entry name" value="DUF4371 DOMAIN-CONTAINING PROTEIN"/>
    <property type="match status" value="1"/>
</dbReference>
<feature type="non-terminal residue" evidence="2">
    <location>
        <position position="1"/>
    </location>
</feature>
<proteinExistence type="predicted"/>
<keyword evidence="3" id="KW-1185">Reference proteome</keyword>
<gene>
    <name evidence="2" type="ORF">R1flu_021728</name>
</gene>
<accession>A0ABD1ZRT5</accession>
<comment type="caution">
    <text evidence="2">The sequence shown here is derived from an EMBL/GenBank/DDBJ whole genome shotgun (WGS) entry which is preliminary data.</text>
</comment>
<dbReference type="EMBL" id="JBHFFA010000001">
    <property type="protein sequence ID" value="KAL2653600.1"/>
    <property type="molecule type" value="Genomic_DNA"/>
</dbReference>
<evidence type="ECO:0008006" key="4">
    <source>
        <dbReference type="Google" id="ProtNLM"/>
    </source>
</evidence>
<name>A0ABD1ZRT5_9MARC</name>
<protein>
    <recommendedName>
        <fullName evidence="4">Zinc finger protein</fullName>
    </recommendedName>
</protein>
<dbReference type="AlphaFoldDB" id="A0ABD1ZRT5"/>
<evidence type="ECO:0000313" key="2">
    <source>
        <dbReference type="EMBL" id="KAL2653600.1"/>
    </source>
</evidence>
<dbReference type="PANTHER" id="PTHR46880">
    <property type="entry name" value="RAS-ASSOCIATING DOMAIN-CONTAINING PROTEIN"/>
    <property type="match status" value="1"/>
</dbReference>
<reference evidence="2 3" key="1">
    <citation type="submission" date="2024-09" db="EMBL/GenBank/DDBJ databases">
        <title>Chromosome-scale assembly of Riccia fluitans.</title>
        <authorList>
            <person name="Paukszto L."/>
            <person name="Sawicki J."/>
            <person name="Karawczyk K."/>
            <person name="Piernik-Szablinska J."/>
            <person name="Szczecinska M."/>
            <person name="Mazdziarz M."/>
        </authorList>
    </citation>
    <scope>NUCLEOTIDE SEQUENCE [LARGE SCALE GENOMIC DNA]</scope>
    <source>
        <strain evidence="2">Rf_01</strain>
        <tissue evidence="2">Aerial parts of the thallus</tissue>
    </source>
</reference>
<sequence length="129" mass="13681">AAGSVLLVGFVGLTTTTLGGGINPVSNDSYPATQFLVTGRRLLQEICKQIYDWGLEPSKLVGFGFDGASTMLGSKNGVAMRLKRSLNPFLTITHCVAHRKNLASLAAAKDPTCKVVILSFQTSVHLVGF</sequence>
<feature type="signal peptide" evidence="1">
    <location>
        <begin position="1"/>
        <end position="21"/>
    </location>
</feature>
<dbReference type="Proteomes" id="UP001605036">
    <property type="component" value="Unassembled WGS sequence"/>
</dbReference>
<feature type="chain" id="PRO_5044774895" description="Zinc finger protein" evidence="1">
    <location>
        <begin position="22"/>
        <end position="129"/>
    </location>
</feature>
<keyword evidence="1" id="KW-0732">Signal</keyword>